<feature type="region of interest" description="Disordered" evidence="5">
    <location>
        <begin position="1"/>
        <end position="43"/>
    </location>
</feature>
<comment type="similarity">
    <text evidence="1 3 4">Belongs to the GrpE family.</text>
</comment>
<dbReference type="CDD" id="cd00446">
    <property type="entry name" value="GrpE"/>
    <property type="match status" value="1"/>
</dbReference>
<organism evidence="6 7">
    <name type="scientific">Chryseosolibacter histidini</name>
    <dbReference type="NCBI Taxonomy" id="2782349"/>
    <lineage>
        <taxon>Bacteria</taxon>
        <taxon>Pseudomonadati</taxon>
        <taxon>Bacteroidota</taxon>
        <taxon>Cytophagia</taxon>
        <taxon>Cytophagales</taxon>
        <taxon>Chryseotaleaceae</taxon>
        <taxon>Chryseosolibacter</taxon>
    </lineage>
</organism>
<dbReference type="PRINTS" id="PR00773">
    <property type="entry name" value="GRPEPROTEIN"/>
</dbReference>
<dbReference type="RefSeq" id="WP_254165937.1">
    <property type="nucleotide sequence ID" value="NZ_JAHESF010000019.1"/>
</dbReference>
<comment type="subcellular location">
    <subcellularLocation>
        <location evidence="3">Cytoplasm</location>
    </subcellularLocation>
</comment>
<dbReference type="InterPro" id="IPR009012">
    <property type="entry name" value="GrpE_head"/>
</dbReference>
<protein>
    <recommendedName>
        <fullName evidence="3">Protein GrpE</fullName>
    </recommendedName>
    <alternativeName>
        <fullName evidence="3">HSP-70 cofactor</fullName>
    </alternativeName>
</protein>
<evidence type="ECO:0000313" key="7">
    <source>
        <dbReference type="Proteomes" id="UP001319200"/>
    </source>
</evidence>
<dbReference type="Gene3D" id="2.30.22.10">
    <property type="entry name" value="Head domain of nucleotide exchange factor GrpE"/>
    <property type="match status" value="1"/>
</dbReference>
<dbReference type="PANTHER" id="PTHR21237">
    <property type="entry name" value="GRPE PROTEIN"/>
    <property type="match status" value="1"/>
</dbReference>
<dbReference type="GO" id="GO:0051082">
    <property type="term" value="F:unfolded protein binding"/>
    <property type="evidence" value="ECO:0007669"/>
    <property type="project" value="TreeGrafter"/>
</dbReference>
<dbReference type="HAMAP" id="MF_01151">
    <property type="entry name" value="GrpE"/>
    <property type="match status" value="1"/>
</dbReference>
<sequence>MDNTQIKEELENKEMVSENTAASAAAGQPAEQPQPDEAGKLKEEVASAKDKYIRLYSEFENFRRRTAKEKLEMVQSANEQLIKALLPVADDFERAEKSFREKNDKDAEGFFLIQNKFRKVLELYGVKPMDVQSGSSFNTDMHEAITQIPAPDESLKGKIVDVVEKGYLLNDKVVRFAKVVVGS</sequence>
<keyword evidence="7" id="KW-1185">Reference proteome</keyword>
<evidence type="ECO:0000256" key="2">
    <source>
        <dbReference type="ARBA" id="ARBA00023186"/>
    </source>
</evidence>
<dbReference type="GO" id="GO:0000774">
    <property type="term" value="F:adenyl-nucleotide exchange factor activity"/>
    <property type="evidence" value="ECO:0007669"/>
    <property type="project" value="InterPro"/>
</dbReference>
<dbReference type="AlphaFoldDB" id="A0AAP2DM96"/>
<proteinExistence type="inferred from homology"/>
<dbReference type="EMBL" id="JAHESF010000019">
    <property type="protein sequence ID" value="MBT1698900.1"/>
    <property type="molecule type" value="Genomic_DNA"/>
</dbReference>
<dbReference type="Pfam" id="PF01025">
    <property type="entry name" value="GrpE"/>
    <property type="match status" value="1"/>
</dbReference>
<dbReference type="SUPFAM" id="SSF58014">
    <property type="entry name" value="Coiled-coil domain of nucleotide exchange factor GrpE"/>
    <property type="match status" value="1"/>
</dbReference>
<comment type="function">
    <text evidence="3">Participates actively in the response to hyperosmotic and heat shock by preventing the aggregation of stress-denatured proteins, in association with DnaK and GrpE. It is the nucleotide exchange factor for DnaK and may function as a thermosensor. Unfolded proteins bind initially to DnaJ; upon interaction with the DnaJ-bound protein, DnaK hydrolyzes its bound ATP, resulting in the formation of a stable complex. GrpE releases ADP from DnaK; ATP binding to DnaK triggers the release of the substrate protein, thus completing the reaction cycle. Several rounds of ATP-dependent interactions between DnaJ, DnaK and GrpE are required for fully efficient folding.</text>
</comment>
<evidence type="ECO:0000256" key="5">
    <source>
        <dbReference type="SAM" id="MobiDB-lite"/>
    </source>
</evidence>
<reference evidence="6 7" key="1">
    <citation type="submission" date="2021-05" db="EMBL/GenBank/DDBJ databases">
        <title>A Polyphasic approach of four new species of the genus Ohtaekwangia: Ohtaekwangia histidinii sp. nov., Ohtaekwangia cretensis sp. nov., Ohtaekwangia indiensis sp. nov., Ohtaekwangia reichenbachii sp. nov. from diverse environment.</title>
        <authorList>
            <person name="Octaviana S."/>
        </authorList>
    </citation>
    <scope>NUCLEOTIDE SEQUENCE [LARGE SCALE GENOMIC DNA]</scope>
    <source>
        <strain evidence="6 7">PWU4</strain>
    </source>
</reference>
<dbReference type="SUPFAM" id="SSF51064">
    <property type="entry name" value="Head domain of nucleotide exchange factor GrpE"/>
    <property type="match status" value="1"/>
</dbReference>
<name>A0AAP2DM96_9BACT</name>
<dbReference type="GO" id="GO:0051087">
    <property type="term" value="F:protein-folding chaperone binding"/>
    <property type="evidence" value="ECO:0007669"/>
    <property type="project" value="InterPro"/>
</dbReference>
<evidence type="ECO:0000256" key="4">
    <source>
        <dbReference type="RuleBase" id="RU004478"/>
    </source>
</evidence>
<dbReference type="InterPro" id="IPR000740">
    <property type="entry name" value="GrpE"/>
</dbReference>
<dbReference type="GO" id="GO:0005737">
    <property type="term" value="C:cytoplasm"/>
    <property type="evidence" value="ECO:0007669"/>
    <property type="project" value="UniProtKB-SubCell"/>
</dbReference>
<keyword evidence="2 3" id="KW-0143">Chaperone</keyword>
<dbReference type="GO" id="GO:0006457">
    <property type="term" value="P:protein folding"/>
    <property type="evidence" value="ECO:0007669"/>
    <property type="project" value="InterPro"/>
</dbReference>
<keyword evidence="3" id="KW-0346">Stress response</keyword>
<dbReference type="Proteomes" id="UP001319200">
    <property type="component" value="Unassembled WGS sequence"/>
</dbReference>
<dbReference type="InterPro" id="IPR013805">
    <property type="entry name" value="GrpE_CC"/>
</dbReference>
<evidence type="ECO:0000256" key="1">
    <source>
        <dbReference type="ARBA" id="ARBA00009054"/>
    </source>
</evidence>
<evidence type="ECO:0000313" key="6">
    <source>
        <dbReference type="EMBL" id="MBT1698900.1"/>
    </source>
</evidence>
<dbReference type="Gene3D" id="3.90.20.20">
    <property type="match status" value="1"/>
</dbReference>
<feature type="compositionally biased region" description="Low complexity" evidence="5">
    <location>
        <begin position="21"/>
        <end position="36"/>
    </location>
</feature>
<keyword evidence="3" id="KW-0963">Cytoplasm</keyword>
<accession>A0AAP2DM96</accession>
<comment type="caution">
    <text evidence="6">The sequence shown here is derived from an EMBL/GenBank/DDBJ whole genome shotgun (WGS) entry which is preliminary data.</text>
</comment>
<dbReference type="GO" id="GO:0042803">
    <property type="term" value="F:protein homodimerization activity"/>
    <property type="evidence" value="ECO:0007669"/>
    <property type="project" value="InterPro"/>
</dbReference>
<feature type="compositionally biased region" description="Basic and acidic residues" evidence="5">
    <location>
        <begin position="1"/>
        <end position="16"/>
    </location>
</feature>
<comment type="subunit">
    <text evidence="3">Homodimer.</text>
</comment>
<gene>
    <name evidence="3" type="primary">grpE</name>
    <name evidence="6" type="ORF">KK083_18550</name>
</gene>
<dbReference type="PANTHER" id="PTHR21237:SF23">
    <property type="entry name" value="GRPE PROTEIN HOMOLOG, MITOCHONDRIAL"/>
    <property type="match status" value="1"/>
</dbReference>
<evidence type="ECO:0000256" key="3">
    <source>
        <dbReference type="HAMAP-Rule" id="MF_01151"/>
    </source>
</evidence>